<proteinExistence type="predicted"/>
<dbReference type="Proteomes" id="UP000031668">
    <property type="component" value="Unassembled WGS sequence"/>
</dbReference>
<accession>A0A0C2J6G3</accession>
<gene>
    <name evidence="1" type="ORF">RF11_14026</name>
</gene>
<keyword evidence="2" id="KW-1185">Reference proteome</keyword>
<dbReference type="EMBL" id="JWZT01004118">
    <property type="protein sequence ID" value="KII64733.1"/>
    <property type="molecule type" value="Genomic_DNA"/>
</dbReference>
<organism evidence="1 2">
    <name type="scientific">Thelohanellus kitauei</name>
    <name type="common">Myxosporean</name>
    <dbReference type="NCBI Taxonomy" id="669202"/>
    <lineage>
        <taxon>Eukaryota</taxon>
        <taxon>Metazoa</taxon>
        <taxon>Cnidaria</taxon>
        <taxon>Myxozoa</taxon>
        <taxon>Myxosporea</taxon>
        <taxon>Bivalvulida</taxon>
        <taxon>Platysporina</taxon>
        <taxon>Myxobolidae</taxon>
        <taxon>Thelohanellus</taxon>
    </lineage>
</organism>
<name>A0A0C2J6G3_THEKT</name>
<sequence>MGTICCHKFNAVINRFVINSRSFFRNSAVCAPLITPDGRSCFNIVSDQRNQSRGISSFDVEQSHAFSLVGIVISDKVTFSHSEYPRPFNSSSIISKRIHIFVIIIM</sequence>
<reference evidence="1 2" key="1">
    <citation type="journal article" date="2014" name="Genome Biol. Evol.">
        <title>The genome of the myxosporean Thelohanellus kitauei shows adaptations to nutrient acquisition within its fish host.</title>
        <authorList>
            <person name="Yang Y."/>
            <person name="Xiong J."/>
            <person name="Zhou Z."/>
            <person name="Huo F."/>
            <person name="Miao W."/>
            <person name="Ran C."/>
            <person name="Liu Y."/>
            <person name="Zhang J."/>
            <person name="Feng J."/>
            <person name="Wang M."/>
            <person name="Wang M."/>
            <person name="Wang L."/>
            <person name="Yao B."/>
        </authorList>
    </citation>
    <scope>NUCLEOTIDE SEQUENCE [LARGE SCALE GENOMIC DNA]</scope>
    <source>
        <strain evidence="1">Wuqing</strain>
    </source>
</reference>
<comment type="caution">
    <text evidence="1">The sequence shown here is derived from an EMBL/GenBank/DDBJ whole genome shotgun (WGS) entry which is preliminary data.</text>
</comment>
<dbReference type="AlphaFoldDB" id="A0A0C2J6G3"/>
<evidence type="ECO:0000313" key="1">
    <source>
        <dbReference type="EMBL" id="KII64733.1"/>
    </source>
</evidence>
<protein>
    <submittedName>
        <fullName evidence="1">Uncharacterized protein</fullName>
    </submittedName>
</protein>
<evidence type="ECO:0000313" key="2">
    <source>
        <dbReference type="Proteomes" id="UP000031668"/>
    </source>
</evidence>